<dbReference type="Pfam" id="PF02696">
    <property type="entry name" value="SelO"/>
    <property type="match status" value="1"/>
</dbReference>
<comment type="catalytic activity">
    <reaction evidence="8">
        <text>L-seryl-[protein] + ATP = 3-O-(5'-adenylyl)-L-seryl-[protein] + diphosphate</text>
        <dbReference type="Rhea" id="RHEA:58120"/>
        <dbReference type="Rhea" id="RHEA-COMP:9863"/>
        <dbReference type="Rhea" id="RHEA-COMP:15073"/>
        <dbReference type="ChEBI" id="CHEBI:29999"/>
        <dbReference type="ChEBI" id="CHEBI:30616"/>
        <dbReference type="ChEBI" id="CHEBI:33019"/>
        <dbReference type="ChEBI" id="CHEBI:142516"/>
        <dbReference type="EC" id="2.7.7.108"/>
    </reaction>
</comment>
<feature type="binding site" evidence="8">
    <location>
        <position position="131"/>
    </location>
    <ligand>
        <name>ATP</name>
        <dbReference type="ChEBI" id="CHEBI:30616"/>
    </ligand>
</feature>
<feature type="binding site" evidence="8">
    <location>
        <position position="181"/>
    </location>
    <ligand>
        <name>ATP</name>
        <dbReference type="ChEBI" id="CHEBI:30616"/>
    </ligand>
</feature>
<feature type="binding site" evidence="8">
    <location>
        <position position="188"/>
    </location>
    <ligand>
        <name>ATP</name>
        <dbReference type="ChEBI" id="CHEBI:30616"/>
    </ligand>
</feature>
<feature type="active site" description="Proton acceptor" evidence="8">
    <location>
        <position position="257"/>
    </location>
</feature>
<dbReference type="PANTHER" id="PTHR32057:SF14">
    <property type="entry name" value="PROTEIN ADENYLYLTRANSFERASE SELO, MITOCHONDRIAL"/>
    <property type="match status" value="1"/>
</dbReference>
<dbReference type="GO" id="GO:0000287">
    <property type="term" value="F:magnesium ion binding"/>
    <property type="evidence" value="ECO:0007669"/>
    <property type="project" value="UniProtKB-UniRule"/>
</dbReference>
<dbReference type="NCBIfam" id="NF000658">
    <property type="entry name" value="PRK00029.1"/>
    <property type="match status" value="1"/>
</dbReference>
<dbReference type="GO" id="GO:0070733">
    <property type="term" value="F:AMPylase activity"/>
    <property type="evidence" value="ECO:0007669"/>
    <property type="project" value="UniProtKB-EC"/>
</dbReference>
<evidence type="ECO:0000313" key="9">
    <source>
        <dbReference type="EMBL" id="SBV32784.1"/>
    </source>
</evidence>
<gene>
    <name evidence="8" type="primary">ydiU</name>
    <name evidence="8" type="synonym">selO</name>
    <name evidence="9" type="ORF">SPPYR_1664</name>
</gene>
<comment type="similarity">
    <text evidence="1 8">Belongs to the SELO family.</text>
</comment>
<dbReference type="EMBL" id="LT598653">
    <property type="protein sequence ID" value="SBV32784.1"/>
    <property type="molecule type" value="Genomic_DNA"/>
</dbReference>
<accession>A0A1Y5PZW4</accession>
<feature type="binding site" evidence="8">
    <location>
        <position position="267"/>
    </location>
    <ligand>
        <name>ATP</name>
        <dbReference type="ChEBI" id="CHEBI:30616"/>
    </ligand>
</feature>
<evidence type="ECO:0000256" key="3">
    <source>
        <dbReference type="ARBA" id="ARBA00022695"/>
    </source>
</evidence>
<keyword evidence="8" id="KW-0464">Manganese</keyword>
<evidence type="ECO:0000256" key="8">
    <source>
        <dbReference type="HAMAP-Rule" id="MF_00692"/>
    </source>
</evidence>
<keyword evidence="7 8" id="KW-0460">Magnesium</keyword>
<feature type="binding site" evidence="8">
    <location>
        <position position="258"/>
    </location>
    <ligand>
        <name>Mg(2+)</name>
        <dbReference type="ChEBI" id="CHEBI:18420"/>
    </ligand>
</feature>
<sequence>MTSTLDIGAMDFAFENSFHDSMEGFYAPAEAAKPSAPELLLFNHALAERLGIDVAGATDDQLARVFSGAEILEGAEPLALAYAGHQFGHFSPQLGDGRALLLGEIVAPDGARFDVQLKGSGPTAFSRNGDGKAAIGPVLREFLVSEAMAAMGVPTTRALAAVATGDRVQRERAHPGAVLTRIASSHIRVGTFQFFAAHFGAEHVAQLSDYSIRRHFPDLADAANPHLALLDRVIGLQCELVSHWLGVGFIHGVMNTDNVAISGETIDYGPCAFMDRFAVNTVFSSIDANGRYAYGRQPQIMHWNMARFAEALLPAIHRVSPEDVEAAKAIVDAVPGRFRASWHAKVRGKLGLSGEGADDGELIDSLFDELETHAVDFTSFFRALAMLLRGDGAMLESLLPSADAMAPWIAAWWERIEHDSMGPVEHADAMDAVNPLYIPRNHLVEEALEAAEAGDLAPWLKLLGVVRNPYEVRPGLERFTLPAPADAGPYKTFCGT</sequence>
<dbReference type="EC" id="2.7.7.108" evidence="8"/>
<comment type="catalytic activity">
    <reaction evidence="8">
        <text>L-seryl-[protein] + UTP = O-(5'-uridylyl)-L-seryl-[protein] + diphosphate</text>
        <dbReference type="Rhea" id="RHEA:64604"/>
        <dbReference type="Rhea" id="RHEA-COMP:9863"/>
        <dbReference type="Rhea" id="RHEA-COMP:16635"/>
        <dbReference type="ChEBI" id="CHEBI:29999"/>
        <dbReference type="ChEBI" id="CHEBI:33019"/>
        <dbReference type="ChEBI" id="CHEBI:46398"/>
        <dbReference type="ChEBI" id="CHEBI:156051"/>
    </reaction>
</comment>
<reference evidence="9" key="1">
    <citation type="submission" date="2016-03" db="EMBL/GenBank/DDBJ databases">
        <authorList>
            <person name="Ploux O."/>
        </authorList>
    </citation>
    <scope>NUCLEOTIDE SEQUENCE</scope>
    <source>
        <strain evidence="9">UC10</strain>
    </source>
</reference>
<keyword evidence="2 8" id="KW-0808">Transferase</keyword>
<dbReference type="InterPro" id="IPR003846">
    <property type="entry name" value="SelO"/>
</dbReference>
<comment type="catalytic activity">
    <reaction evidence="8">
        <text>L-threonyl-[protein] + ATP = 3-O-(5'-adenylyl)-L-threonyl-[protein] + diphosphate</text>
        <dbReference type="Rhea" id="RHEA:54292"/>
        <dbReference type="Rhea" id="RHEA-COMP:11060"/>
        <dbReference type="Rhea" id="RHEA-COMP:13847"/>
        <dbReference type="ChEBI" id="CHEBI:30013"/>
        <dbReference type="ChEBI" id="CHEBI:30616"/>
        <dbReference type="ChEBI" id="CHEBI:33019"/>
        <dbReference type="ChEBI" id="CHEBI:138113"/>
        <dbReference type="EC" id="2.7.7.108"/>
    </reaction>
</comment>
<keyword evidence="3 8" id="KW-0548">Nucleotidyltransferase</keyword>
<dbReference type="HAMAP" id="MF_00692">
    <property type="entry name" value="SelO"/>
    <property type="match status" value="1"/>
</dbReference>
<evidence type="ECO:0000256" key="5">
    <source>
        <dbReference type="ARBA" id="ARBA00022741"/>
    </source>
</evidence>
<comment type="function">
    <text evidence="8">Nucleotidyltransferase involved in the post-translational modification of proteins. It can catalyze the addition of adenosine monophosphate (AMP) or uridine monophosphate (UMP) to a protein, resulting in modifications known as AMPylation and UMPylation.</text>
</comment>
<dbReference type="KEGG" id="sphu:SPPYR_1664"/>
<proteinExistence type="inferred from homology"/>
<comment type="catalytic activity">
    <reaction evidence="8">
        <text>L-tyrosyl-[protein] + UTP = O-(5'-uridylyl)-L-tyrosyl-[protein] + diphosphate</text>
        <dbReference type="Rhea" id="RHEA:83887"/>
        <dbReference type="Rhea" id="RHEA-COMP:10136"/>
        <dbReference type="Rhea" id="RHEA-COMP:20238"/>
        <dbReference type="ChEBI" id="CHEBI:33019"/>
        <dbReference type="ChEBI" id="CHEBI:46398"/>
        <dbReference type="ChEBI" id="CHEBI:46858"/>
        <dbReference type="ChEBI" id="CHEBI:90602"/>
    </reaction>
</comment>
<comment type="catalytic activity">
    <reaction evidence="8">
        <text>L-histidyl-[protein] + UTP = N(tele)-(5'-uridylyl)-L-histidyl-[protein] + diphosphate</text>
        <dbReference type="Rhea" id="RHEA:83891"/>
        <dbReference type="Rhea" id="RHEA-COMP:9745"/>
        <dbReference type="Rhea" id="RHEA-COMP:20239"/>
        <dbReference type="ChEBI" id="CHEBI:29979"/>
        <dbReference type="ChEBI" id="CHEBI:33019"/>
        <dbReference type="ChEBI" id="CHEBI:46398"/>
        <dbReference type="ChEBI" id="CHEBI:233474"/>
    </reaction>
</comment>
<feature type="binding site" evidence="8">
    <location>
        <position position="98"/>
    </location>
    <ligand>
        <name>ATP</name>
        <dbReference type="ChEBI" id="CHEBI:30616"/>
    </ligand>
</feature>
<dbReference type="EC" id="2.7.7.-" evidence="8"/>
<organism evidence="9">
    <name type="scientific">uncultured Sphingopyxis sp</name>
    <dbReference type="NCBI Taxonomy" id="310581"/>
    <lineage>
        <taxon>Bacteria</taxon>
        <taxon>Pseudomonadati</taxon>
        <taxon>Pseudomonadota</taxon>
        <taxon>Alphaproteobacteria</taxon>
        <taxon>Sphingomonadales</taxon>
        <taxon>Sphingomonadaceae</taxon>
        <taxon>Sphingopyxis</taxon>
        <taxon>environmental samples</taxon>
    </lineage>
</organism>
<keyword evidence="5 8" id="KW-0547">Nucleotide-binding</keyword>
<evidence type="ECO:0000256" key="1">
    <source>
        <dbReference type="ARBA" id="ARBA00009747"/>
    </source>
</evidence>
<evidence type="ECO:0000256" key="2">
    <source>
        <dbReference type="ARBA" id="ARBA00022679"/>
    </source>
</evidence>
<feature type="binding site" evidence="8">
    <location>
        <position position="130"/>
    </location>
    <ligand>
        <name>ATP</name>
        <dbReference type="ChEBI" id="CHEBI:30616"/>
    </ligand>
</feature>
<keyword evidence="6 8" id="KW-0067">ATP-binding</keyword>
<feature type="binding site" evidence="8">
    <location>
        <position position="267"/>
    </location>
    <ligand>
        <name>Mg(2+)</name>
        <dbReference type="ChEBI" id="CHEBI:18420"/>
    </ligand>
</feature>
<evidence type="ECO:0000256" key="4">
    <source>
        <dbReference type="ARBA" id="ARBA00022723"/>
    </source>
</evidence>
<keyword evidence="4 8" id="KW-0479">Metal-binding</keyword>
<feature type="binding site" evidence="8">
    <location>
        <position position="118"/>
    </location>
    <ligand>
        <name>ATP</name>
        <dbReference type="ChEBI" id="CHEBI:30616"/>
    </ligand>
</feature>
<name>A0A1Y5PZW4_9SPHN</name>
<evidence type="ECO:0000256" key="7">
    <source>
        <dbReference type="ARBA" id="ARBA00022842"/>
    </source>
</evidence>
<evidence type="ECO:0000256" key="6">
    <source>
        <dbReference type="ARBA" id="ARBA00022840"/>
    </source>
</evidence>
<comment type="catalytic activity">
    <reaction evidence="8">
        <text>L-tyrosyl-[protein] + ATP = O-(5'-adenylyl)-L-tyrosyl-[protein] + diphosphate</text>
        <dbReference type="Rhea" id="RHEA:54288"/>
        <dbReference type="Rhea" id="RHEA-COMP:10136"/>
        <dbReference type="Rhea" id="RHEA-COMP:13846"/>
        <dbReference type="ChEBI" id="CHEBI:30616"/>
        <dbReference type="ChEBI" id="CHEBI:33019"/>
        <dbReference type="ChEBI" id="CHEBI:46858"/>
        <dbReference type="ChEBI" id="CHEBI:83624"/>
        <dbReference type="EC" id="2.7.7.108"/>
    </reaction>
</comment>
<dbReference type="AlphaFoldDB" id="A0A1Y5PZW4"/>
<dbReference type="GO" id="GO:0005524">
    <property type="term" value="F:ATP binding"/>
    <property type="evidence" value="ECO:0007669"/>
    <property type="project" value="UniProtKB-UniRule"/>
</dbReference>
<comment type="cofactor">
    <cofactor evidence="8">
        <name>Mg(2+)</name>
        <dbReference type="ChEBI" id="CHEBI:18420"/>
    </cofactor>
    <cofactor evidence="8">
        <name>Mn(2+)</name>
        <dbReference type="ChEBI" id="CHEBI:29035"/>
    </cofactor>
</comment>
<dbReference type="PANTHER" id="PTHR32057">
    <property type="entry name" value="PROTEIN ADENYLYLTRANSFERASE SELO, MITOCHONDRIAL"/>
    <property type="match status" value="1"/>
</dbReference>
<feature type="binding site" evidence="8">
    <location>
        <position position="95"/>
    </location>
    <ligand>
        <name>ATP</name>
        <dbReference type="ChEBI" id="CHEBI:30616"/>
    </ligand>
</feature>
<feature type="binding site" evidence="8">
    <location>
        <position position="97"/>
    </location>
    <ligand>
        <name>ATP</name>
        <dbReference type="ChEBI" id="CHEBI:30616"/>
    </ligand>
</feature>
<protein>
    <recommendedName>
        <fullName evidence="8">Protein nucleotidyltransferase YdiU</fullName>
        <ecNumber evidence="8">2.7.7.-</ecNumber>
    </recommendedName>
    <alternativeName>
        <fullName evidence="8">Protein adenylyltransferase YdiU</fullName>
        <ecNumber evidence="8">2.7.7.108</ecNumber>
    </alternativeName>
    <alternativeName>
        <fullName evidence="8">Protein uridylyltransferase YdiU</fullName>
        <ecNumber evidence="8">2.7.7.-</ecNumber>
    </alternativeName>
</protein>
<dbReference type="GO" id="GO:0030145">
    <property type="term" value="F:manganese ion binding"/>
    <property type="evidence" value="ECO:0007669"/>
    <property type="project" value="UniProtKB-UniRule"/>
</dbReference>